<dbReference type="KEGG" id="cku:UL82_00935"/>
<gene>
    <name evidence="1" type="ORF">UL82_00935</name>
</gene>
<dbReference type="Proteomes" id="UP000033457">
    <property type="component" value="Chromosome"/>
</dbReference>
<dbReference type="HOGENOM" id="CLU_058793_0_0_11"/>
<protein>
    <submittedName>
        <fullName evidence="1">Uncharacterized protein</fullName>
    </submittedName>
</protein>
<dbReference type="EMBL" id="CP011312">
    <property type="protein sequence ID" value="AKE40420.1"/>
    <property type="molecule type" value="Genomic_DNA"/>
</dbReference>
<sequence length="216" mass="23081">MELFDALTPLFDEASAAINAVHRRPVNLRKVELTSSEATLRGARSNVSLPEAGVSEQESISAYSLLAPEAISEIIRTFARAPLQVFAHIDVLAGGSGRPTGDTARLTQLADIIAARRSEKFISAIVHAEILSGRMFGSRSGTVARVGMRLAAINSGFDPRGLVVPEPQLKREEKAYVAASKSYFTLPEEFFALHARAFLSGVAEAESIARQASGSA</sequence>
<evidence type="ECO:0000313" key="2">
    <source>
        <dbReference type="Proteomes" id="UP000033457"/>
    </source>
</evidence>
<name>A0A0F6QYZ2_9CORY</name>
<dbReference type="RefSeq" id="WP_046438478.1">
    <property type="nucleotide sequence ID" value="NZ_CP011312.1"/>
</dbReference>
<dbReference type="STRING" id="35755.UL82_00935"/>
<dbReference type="OrthoDB" id="5241763at2"/>
<organism evidence="1 2">
    <name type="scientific">Corynebacterium kutscheri</name>
    <dbReference type="NCBI Taxonomy" id="35755"/>
    <lineage>
        <taxon>Bacteria</taxon>
        <taxon>Bacillati</taxon>
        <taxon>Actinomycetota</taxon>
        <taxon>Actinomycetes</taxon>
        <taxon>Mycobacteriales</taxon>
        <taxon>Corynebacteriaceae</taxon>
        <taxon>Corynebacterium</taxon>
    </lineage>
</organism>
<dbReference type="AlphaFoldDB" id="A0A0F6QYZ2"/>
<keyword evidence="2" id="KW-1185">Reference proteome</keyword>
<reference evidence="1 2" key="1">
    <citation type="journal article" date="2015" name="Genome Announc.">
        <title>Complete Genome Sequence of Corynebacterium kutscheri DSM 20755, a Corynebacterial Type Strain with Remarkably Low G+C Content of Chromosomal DNA.</title>
        <authorList>
            <person name="Ruckert C."/>
            <person name="Albersmeier A."/>
            <person name="Winkler A."/>
            <person name="Tauch A."/>
        </authorList>
    </citation>
    <scope>NUCLEOTIDE SEQUENCE [LARGE SCALE GENOMIC DNA]</scope>
    <source>
        <strain evidence="1 2">DSM 20755</strain>
    </source>
</reference>
<evidence type="ECO:0000313" key="1">
    <source>
        <dbReference type="EMBL" id="AKE40420.1"/>
    </source>
</evidence>
<accession>A0A0F6QYZ2</accession>
<proteinExistence type="predicted"/>